<dbReference type="EMBL" id="JAYMGO010000020">
    <property type="protein sequence ID" value="KAL1254135.1"/>
    <property type="molecule type" value="Genomic_DNA"/>
</dbReference>
<name>A0ABR3LMK1_9TELE</name>
<comment type="caution">
    <text evidence="1">The sequence shown here is derived from an EMBL/GenBank/DDBJ whole genome shotgun (WGS) entry which is preliminary data.</text>
</comment>
<evidence type="ECO:0000313" key="2">
    <source>
        <dbReference type="Proteomes" id="UP001558613"/>
    </source>
</evidence>
<proteinExistence type="predicted"/>
<organism evidence="1 2">
    <name type="scientific">Cirrhinus molitorella</name>
    <name type="common">mud carp</name>
    <dbReference type="NCBI Taxonomy" id="172907"/>
    <lineage>
        <taxon>Eukaryota</taxon>
        <taxon>Metazoa</taxon>
        <taxon>Chordata</taxon>
        <taxon>Craniata</taxon>
        <taxon>Vertebrata</taxon>
        <taxon>Euteleostomi</taxon>
        <taxon>Actinopterygii</taxon>
        <taxon>Neopterygii</taxon>
        <taxon>Teleostei</taxon>
        <taxon>Ostariophysi</taxon>
        <taxon>Cypriniformes</taxon>
        <taxon>Cyprinidae</taxon>
        <taxon>Labeoninae</taxon>
        <taxon>Labeonini</taxon>
        <taxon>Cirrhinus</taxon>
    </lineage>
</organism>
<protein>
    <submittedName>
        <fullName evidence="1">Uncharacterized protein</fullName>
    </submittedName>
</protein>
<accession>A0ABR3LMK1</accession>
<gene>
    <name evidence="1" type="ORF">QQF64_016364</name>
</gene>
<dbReference type="Proteomes" id="UP001558613">
    <property type="component" value="Unassembled WGS sequence"/>
</dbReference>
<sequence>MAVVSAGLHVGVDGGGVGDTGGLMVSGFGRDQIAGIITSSSCEPAALLHGGTRCCRKDKQRGTADKTFTLARVSQYECWHAAAALALISADFRLNTLSLILSDLCEPSHAQMVTWTFR</sequence>
<evidence type="ECO:0000313" key="1">
    <source>
        <dbReference type="EMBL" id="KAL1254135.1"/>
    </source>
</evidence>
<keyword evidence="2" id="KW-1185">Reference proteome</keyword>
<reference evidence="1 2" key="1">
    <citation type="submission" date="2023-09" db="EMBL/GenBank/DDBJ databases">
        <authorList>
            <person name="Wang M."/>
        </authorList>
    </citation>
    <scope>NUCLEOTIDE SEQUENCE [LARGE SCALE GENOMIC DNA]</scope>
    <source>
        <strain evidence="1">GT-2023</strain>
        <tissue evidence="1">Liver</tissue>
    </source>
</reference>